<dbReference type="SUPFAM" id="SSF103473">
    <property type="entry name" value="MFS general substrate transporter"/>
    <property type="match status" value="1"/>
</dbReference>
<evidence type="ECO:0000256" key="8">
    <source>
        <dbReference type="ARBA" id="ARBA00023065"/>
    </source>
</evidence>
<keyword evidence="6 13" id="KW-0812">Transmembrane</keyword>
<feature type="transmembrane region" description="Helical" evidence="13">
    <location>
        <begin position="128"/>
        <end position="150"/>
    </location>
</feature>
<evidence type="ECO:0000313" key="15">
    <source>
        <dbReference type="Proteomes" id="UP000007264"/>
    </source>
</evidence>
<evidence type="ECO:0000313" key="14">
    <source>
        <dbReference type="EMBL" id="EIE22553.1"/>
    </source>
</evidence>
<evidence type="ECO:0000256" key="4">
    <source>
        <dbReference type="ARBA" id="ARBA00022448"/>
    </source>
</evidence>
<sequence>MEPFYIAVFGALAAIAAVLELTKSKSTSTDNTSKEFSRFRSNYVLVYSLMMAGDWLQGPYVYALYQHYGFDRSDIGRLFIAGFGSSMIFGTIVGSLADKTGRKKAALTYVVTYVIGCATKHWDVFGVLLVGRLFCGVATSLLYSAFESWLVAEHFKRGYDGEWLGGTFSRAVFLGNGLIAILAGLIAHSLVETLSFGPVAPFDAAAIVMLSGGAVVAFSWTENYGDCSDRKSFGEQLRAGAHAIYSNQKIALLGAMQSLFEGSMYTFVFLWTPALSPKGEHLPHGMIFACFMVASMAGSALAGRLLAPSAGNIRVERYMQTVFAVSAVALFVPVIFNRTQTPEADSLNADAPGISWEGQVQLAAFCVFEFCVGLFWPSMMKMRSQHVPEEMRATIINFFRIPLNAFVCIVLYNVSSFPLSTMFGMCSAFLAVCAICQRRLDRVVHAEKGQELADSNASLLGSKSLPSKGSPGGLGSRKTPIDNL</sequence>
<dbReference type="CDD" id="cd17487">
    <property type="entry name" value="MFS_MFSD5_like"/>
    <property type="match status" value="1"/>
</dbReference>
<dbReference type="Proteomes" id="UP000007264">
    <property type="component" value="Unassembled WGS sequence"/>
</dbReference>
<feature type="transmembrane region" description="Helical" evidence="13">
    <location>
        <begin position="421"/>
        <end position="440"/>
    </location>
</feature>
<feature type="transmembrane region" description="Helical" evidence="13">
    <location>
        <begin position="318"/>
        <end position="336"/>
    </location>
</feature>
<evidence type="ECO:0000256" key="11">
    <source>
        <dbReference type="ARBA" id="ARBA00032555"/>
    </source>
</evidence>
<evidence type="ECO:0000256" key="13">
    <source>
        <dbReference type="SAM" id="Phobius"/>
    </source>
</evidence>
<feature type="region of interest" description="Disordered" evidence="12">
    <location>
        <begin position="459"/>
        <end position="484"/>
    </location>
</feature>
<dbReference type="AlphaFoldDB" id="I0YVY4"/>
<evidence type="ECO:0000256" key="3">
    <source>
        <dbReference type="ARBA" id="ARBA00021242"/>
    </source>
</evidence>
<comment type="caution">
    <text evidence="14">The sequence shown here is derived from an EMBL/GenBank/DDBJ whole genome shotgun (WGS) entry which is preliminary data.</text>
</comment>
<dbReference type="KEGG" id="csl:COCSUDRAFT_47597"/>
<keyword evidence="15" id="KW-1185">Reference proteome</keyword>
<proteinExistence type="predicted"/>
<feature type="transmembrane region" description="Helical" evidence="13">
    <location>
        <begin position="171"/>
        <end position="190"/>
    </location>
</feature>
<protein>
    <recommendedName>
        <fullName evidence="3">Molybdate-anion transporter</fullName>
    </recommendedName>
    <alternativeName>
        <fullName evidence="10">Major facilitator superfamily domain-containing protein 5</fullName>
    </alternativeName>
    <alternativeName>
        <fullName evidence="11">Molybdate transporter 2 homolog</fullName>
    </alternativeName>
</protein>
<evidence type="ECO:0000256" key="12">
    <source>
        <dbReference type="SAM" id="MobiDB-lite"/>
    </source>
</evidence>
<comment type="function">
    <text evidence="1">Mediates high-affinity intracellular uptake of the rare oligo-element molybdenum.</text>
</comment>
<feature type="transmembrane region" description="Helical" evidence="13">
    <location>
        <begin position="6"/>
        <end position="22"/>
    </location>
</feature>
<feature type="transmembrane region" description="Helical" evidence="13">
    <location>
        <begin position="397"/>
        <end position="415"/>
    </location>
</feature>
<name>I0YVY4_COCSC</name>
<dbReference type="GO" id="GO:0015098">
    <property type="term" value="F:molybdate ion transmembrane transporter activity"/>
    <property type="evidence" value="ECO:0007669"/>
    <property type="project" value="InterPro"/>
</dbReference>
<dbReference type="PANTHER" id="PTHR23516:SF1">
    <property type="entry name" value="MOLYBDATE-ANION TRANSPORTER"/>
    <property type="match status" value="1"/>
</dbReference>
<feature type="transmembrane region" description="Helical" evidence="13">
    <location>
        <begin position="202"/>
        <end position="221"/>
    </location>
</feature>
<dbReference type="OrthoDB" id="263957at2759"/>
<accession>I0YVY4</accession>
<dbReference type="eggNOG" id="KOG4332">
    <property type="taxonomic scope" value="Eukaryota"/>
</dbReference>
<dbReference type="EMBL" id="AGSI01000009">
    <property type="protein sequence ID" value="EIE22553.1"/>
    <property type="molecule type" value="Genomic_DNA"/>
</dbReference>
<feature type="transmembrane region" description="Helical" evidence="13">
    <location>
        <begin position="356"/>
        <end position="376"/>
    </location>
</feature>
<evidence type="ECO:0000256" key="1">
    <source>
        <dbReference type="ARBA" id="ARBA00003019"/>
    </source>
</evidence>
<keyword evidence="7 13" id="KW-1133">Transmembrane helix</keyword>
<feature type="transmembrane region" description="Helical" evidence="13">
    <location>
        <begin position="43"/>
        <end position="63"/>
    </location>
</feature>
<feature type="transmembrane region" description="Helical" evidence="13">
    <location>
        <begin position="105"/>
        <end position="122"/>
    </location>
</feature>
<keyword evidence="8" id="KW-0406">Ion transport</keyword>
<keyword evidence="5" id="KW-1003">Cell membrane</keyword>
<dbReference type="InterPro" id="IPR008509">
    <property type="entry name" value="MOT2/MFSD5"/>
</dbReference>
<feature type="transmembrane region" description="Helical" evidence="13">
    <location>
        <begin position="286"/>
        <end position="306"/>
    </location>
</feature>
<feature type="transmembrane region" description="Helical" evidence="13">
    <location>
        <begin position="75"/>
        <end position="93"/>
    </location>
</feature>
<comment type="subcellular location">
    <subcellularLocation>
        <location evidence="2">Cell membrane</location>
        <topology evidence="2">Multi-pass membrane protein</topology>
    </subcellularLocation>
</comment>
<gene>
    <name evidence="14" type="ORF">COCSUDRAFT_47597</name>
</gene>
<evidence type="ECO:0000256" key="10">
    <source>
        <dbReference type="ARBA" id="ARBA00030646"/>
    </source>
</evidence>
<organism evidence="14 15">
    <name type="scientific">Coccomyxa subellipsoidea (strain C-169)</name>
    <name type="common">Green microalga</name>
    <dbReference type="NCBI Taxonomy" id="574566"/>
    <lineage>
        <taxon>Eukaryota</taxon>
        <taxon>Viridiplantae</taxon>
        <taxon>Chlorophyta</taxon>
        <taxon>core chlorophytes</taxon>
        <taxon>Trebouxiophyceae</taxon>
        <taxon>Trebouxiophyceae incertae sedis</taxon>
        <taxon>Coccomyxaceae</taxon>
        <taxon>Coccomyxa</taxon>
        <taxon>Coccomyxa subellipsoidea</taxon>
    </lineage>
</organism>
<feature type="transmembrane region" description="Helical" evidence="13">
    <location>
        <begin position="250"/>
        <end position="274"/>
    </location>
</feature>
<evidence type="ECO:0000256" key="6">
    <source>
        <dbReference type="ARBA" id="ARBA00022692"/>
    </source>
</evidence>
<dbReference type="PANTHER" id="PTHR23516">
    <property type="entry name" value="SAM (S-ADENOSYL METHIONINE) TRANSPORTER"/>
    <property type="match status" value="1"/>
</dbReference>
<dbReference type="GeneID" id="17040541"/>
<keyword evidence="9 13" id="KW-0472">Membrane</keyword>
<keyword evidence="4" id="KW-0813">Transport</keyword>
<evidence type="ECO:0000256" key="5">
    <source>
        <dbReference type="ARBA" id="ARBA00022475"/>
    </source>
</evidence>
<dbReference type="Gene3D" id="1.20.1250.20">
    <property type="entry name" value="MFS general substrate transporter like domains"/>
    <property type="match status" value="1"/>
</dbReference>
<dbReference type="GO" id="GO:0005886">
    <property type="term" value="C:plasma membrane"/>
    <property type="evidence" value="ECO:0007669"/>
    <property type="project" value="UniProtKB-SubCell"/>
</dbReference>
<evidence type="ECO:0000256" key="2">
    <source>
        <dbReference type="ARBA" id="ARBA00004651"/>
    </source>
</evidence>
<dbReference type="RefSeq" id="XP_005647097.1">
    <property type="nucleotide sequence ID" value="XM_005647040.1"/>
</dbReference>
<dbReference type="InterPro" id="IPR036259">
    <property type="entry name" value="MFS_trans_sf"/>
</dbReference>
<evidence type="ECO:0000256" key="9">
    <source>
        <dbReference type="ARBA" id="ARBA00023136"/>
    </source>
</evidence>
<reference evidence="14 15" key="1">
    <citation type="journal article" date="2012" name="Genome Biol.">
        <title>The genome of the polar eukaryotic microalga coccomyxa subellipsoidea reveals traits of cold adaptation.</title>
        <authorList>
            <person name="Blanc G."/>
            <person name="Agarkova I."/>
            <person name="Grimwood J."/>
            <person name="Kuo A."/>
            <person name="Brueggeman A."/>
            <person name="Dunigan D."/>
            <person name="Gurnon J."/>
            <person name="Ladunga I."/>
            <person name="Lindquist E."/>
            <person name="Lucas S."/>
            <person name="Pangilinan J."/>
            <person name="Proschold T."/>
            <person name="Salamov A."/>
            <person name="Schmutz J."/>
            <person name="Weeks D."/>
            <person name="Yamada T."/>
            <person name="Claverie J.M."/>
            <person name="Grigoriev I."/>
            <person name="Van Etten J."/>
            <person name="Lomsadze A."/>
            <person name="Borodovsky M."/>
        </authorList>
    </citation>
    <scope>NUCLEOTIDE SEQUENCE [LARGE SCALE GENOMIC DNA]</scope>
    <source>
        <strain evidence="14 15">C-169</strain>
    </source>
</reference>
<evidence type="ECO:0000256" key="7">
    <source>
        <dbReference type="ARBA" id="ARBA00022989"/>
    </source>
</evidence>
<feature type="compositionally biased region" description="Low complexity" evidence="12">
    <location>
        <begin position="459"/>
        <end position="469"/>
    </location>
</feature>
<dbReference type="Pfam" id="PF05631">
    <property type="entry name" value="MFS_5"/>
    <property type="match status" value="1"/>
</dbReference>
<dbReference type="GO" id="GO:0006811">
    <property type="term" value="P:monoatomic ion transport"/>
    <property type="evidence" value="ECO:0007669"/>
    <property type="project" value="UniProtKB-KW"/>
</dbReference>